<dbReference type="SUPFAM" id="SSF52540">
    <property type="entry name" value="P-loop containing nucleoside triphosphate hydrolases"/>
    <property type="match status" value="1"/>
</dbReference>
<evidence type="ECO:0000313" key="3">
    <source>
        <dbReference type="Proteomes" id="UP000183585"/>
    </source>
</evidence>
<keyword evidence="3" id="KW-1185">Reference proteome</keyword>
<proteinExistence type="predicted"/>
<reference evidence="3" key="1">
    <citation type="submission" date="2016-06" db="EMBL/GenBank/DDBJ databases">
        <authorList>
            <person name="Varghese N."/>
            <person name="Submissions Spin"/>
        </authorList>
    </citation>
    <scope>NUCLEOTIDE SEQUENCE [LARGE SCALE GENOMIC DNA]</scope>
    <source>
        <strain evidence="3">DSM 43168</strain>
    </source>
</reference>
<organism evidence="2 3">
    <name type="scientific">Micromonospora carbonacea</name>
    <dbReference type="NCBI Taxonomy" id="47853"/>
    <lineage>
        <taxon>Bacteria</taxon>
        <taxon>Bacillati</taxon>
        <taxon>Actinomycetota</taxon>
        <taxon>Actinomycetes</taxon>
        <taxon>Micromonosporales</taxon>
        <taxon>Micromonosporaceae</taxon>
        <taxon>Micromonospora</taxon>
    </lineage>
</organism>
<dbReference type="InterPro" id="IPR027417">
    <property type="entry name" value="P-loop_NTPase"/>
</dbReference>
<feature type="compositionally biased region" description="Basic and acidic residues" evidence="1">
    <location>
        <begin position="504"/>
        <end position="515"/>
    </location>
</feature>
<dbReference type="Proteomes" id="UP000183585">
    <property type="component" value="Unassembled WGS sequence"/>
</dbReference>
<sequence>MGSQRRRRAVRARTRQLNPGTVSPAVLPWPTSTDVAAVCDLDAVAAAALAEATADDMFSVLRSMPPRHRQYVLSALGPRSAVTVDRGTAAQLLARLRADPGGASGMLLYDIAIPVRDLLDHVVAPVPWTSMFGRDTVAALDAYADYPEIAARVADIAQQYAPALLRAALASGIAAGGPGAALALALLAGEDATAATAHAALAVRFPALPPISAGPLTEVGPVARFVSLGELPQDAPVTEERLKLLLERIADLPSAEDDAEDEAVATLPDDGCRSPDGYGSAWPEATDWPLVGPGPLDDETVAVGTEQVLDSWDGMVATADDVAERLRGGEVPPARAIQLLSLHATAATVAAGYLSRHLGTDVPATRTALSAGLDRLTTRPDPDADWLGRLVELAGPVELAGCLAEVRVAALAALADPDLPRDPLGALRDLIEVAGAARRGASVDFTALAAAQHLANTAWPHAAALVAAAAHGALALPEEAPAEPAEPSSDPLTVPGVTAGPGAEGRRDHHPDRAAADSGAAAETDAESAAAEADAAAESAAPETAAAGAADVGPGPSVGTGSAPVALGPPEGDADGGPADPGPRRVAVTGQGQAAPQDGDGSATDLDDLDRLLSAGAAATLAAVSGTRRRLAPAQRTAPVAPAADDVTAGRAGEEGTVDRAHAALTALLSARRFGLAADLMAVVGASPASVAARRLAAYASAVRTPTGPIAAAIAQLATEVSRDGLGDDREGQLLALAAAARIALLAPSAGPAALLLDLAPCVSDQPALSEATAAFADASRAGIVVLPEAADVVGTLAAAETAAADAARAAARLLDSSGRRPIKYIPANGVYQAWLAGSGPLGKLLALVAANDVSAVPMVRDEVVGLRGRASKAIDTTFAAQRHNRSNQIRAGARSSLVARWDEVIELADRWARHAEQMTENAAAMHAGAWQAGPLAKLRHRLAAVRDAVPAELAAQAAGDRADAAAVEAASQLFADAFAVCDGVAPAGEEAPPEFAAHAELLAAPLPLNADSLLPNDGLTPQHVGVLLDLAAADPVPADEAYAFRAERGDHDLTAVLIAGVRAVDPAVAAGLDRQRTADVLATHGEVDDEITALRNRIDTRRLAGALDDHPWAALAARTERLHDLTRRDFGRIRELAAEISADLDVWQQRKIDETIDRIVERAQDSAVVADAAELLTELARRGEIASAEEYLEQALTGGALPDFADDTDHLRQFFPAVPRIATTYPRLLEELHAALSGEPAGAAVDALVGTGVAVAHLSAARREAGRHAIGAWSALAASVRGKKVDVATALRAVLAQAGLEFTDLQLQQAERGQPGRRWLSISGVRGTGQAVTPTLGSDMSTDGATLRVLLVYNAPTPATVIEWLSGEPNHQTVLALWLVGPLSPDDRRAITNAARGRPRPPLLLLDVAALVYLACQSEPRRSTFALTSLPFTAASPYRDTPGDTPPEMFYGRTEELAAVIDLNGPSFVSGGRQLGKSALLRAAERRFRGDGPQHEAVLTSVFTVGGDGDPERLWYALWPLLKGREIVDGPPPAADIAAVVHGAILRWLDADRTRALLVLLDEADAFLDADAAGNRFTHVDWCRRIMLDSGRRAKMVFAGLHRTARFETLPNQPLSHLGRPITVGPLRPQHACDLLARPLAALGFTFADPKALPARILAMANNMPALLQLFGAALVAHLTAQPLPTDGPPQQITQADVDAVFNDAELREAFRDKYVLTLNLDHRYLVIAYSVAEAAHERGIDASLSMVELSEACRMWWPAGFGSCGADVFRGLVTECVDLGVLAIDGGRYRLRTPTVLRLLGTEEEVLETLYTAPERLTVPSASDGGAYRRRLGKATRSPLTERQFGQLFSARRAVVPITGSAVLGIDAVLAAIETAEKEGAARIRTLRHCGSATPEGVRAAVGRAAGDGTLIVVDGRRLSAPALDGILTAAAEAVRLARPDVTVAVCAGVAGAAAWIARAQRIELARVDSAGMRLLCDEDNLPFRDDEARSRLLVATGGWPTVVARVAASPPTASSGRILADVEQWLAGPGRAELVADAGVGPTQPALAAAFASAATLTASTGEDPRDLAELLALDDDRLTGLAAEAGYGSLHEVVDTLVALGCLVVTEDGRLRPEPVLAAAVREE</sequence>
<feature type="compositionally biased region" description="Low complexity" evidence="1">
    <location>
        <begin position="516"/>
        <end position="559"/>
    </location>
</feature>
<dbReference type="EMBL" id="FMCT01000005">
    <property type="protein sequence ID" value="SCF17152.1"/>
    <property type="molecule type" value="Genomic_DNA"/>
</dbReference>
<dbReference type="RefSeq" id="WP_141723761.1">
    <property type="nucleotide sequence ID" value="NZ_FMCT01000005.1"/>
</dbReference>
<evidence type="ECO:0000313" key="2">
    <source>
        <dbReference type="EMBL" id="SCF17152.1"/>
    </source>
</evidence>
<feature type="compositionally biased region" description="Low complexity" evidence="1">
    <location>
        <begin position="590"/>
        <end position="601"/>
    </location>
</feature>
<protein>
    <submittedName>
        <fullName evidence="2">Uncharacterized protein</fullName>
    </submittedName>
</protein>
<gene>
    <name evidence="2" type="ORF">GA0070563_105453</name>
</gene>
<feature type="compositionally biased region" description="Low complexity" evidence="1">
    <location>
        <begin position="637"/>
        <end position="649"/>
    </location>
</feature>
<feature type="region of interest" description="Disordered" evidence="1">
    <location>
        <begin position="479"/>
        <end position="607"/>
    </location>
</feature>
<evidence type="ECO:0000256" key="1">
    <source>
        <dbReference type="SAM" id="MobiDB-lite"/>
    </source>
</evidence>
<name>A0A1C4Y8V4_9ACTN</name>
<accession>A0A1C4Y8V4</accession>
<feature type="region of interest" description="Disordered" evidence="1">
    <location>
        <begin position="629"/>
        <end position="655"/>
    </location>
</feature>